<name>A0A1Y4SRL9_9FIRM</name>
<dbReference type="AlphaFoldDB" id="A0A1Y4SRL9"/>
<comment type="caution">
    <text evidence="1">The sequence shown here is derived from an EMBL/GenBank/DDBJ whole genome shotgun (WGS) entry which is preliminary data.</text>
</comment>
<keyword evidence="2" id="KW-1185">Reference proteome</keyword>
<proteinExistence type="predicted"/>
<dbReference type="EMBL" id="NFLJ01000047">
    <property type="protein sequence ID" value="OUQ32070.1"/>
    <property type="molecule type" value="Genomic_DNA"/>
</dbReference>
<reference evidence="1 2" key="1">
    <citation type="journal article" date="2018" name="BMC Genomics">
        <title>Whole genome sequencing and function prediction of 133 gut anaerobes isolated from chicken caecum in pure cultures.</title>
        <authorList>
            <person name="Medvecky M."/>
            <person name="Cejkova D."/>
            <person name="Polansky O."/>
            <person name="Karasova D."/>
            <person name="Kubasova T."/>
            <person name="Cizek A."/>
            <person name="Rychlik I."/>
        </authorList>
    </citation>
    <scope>NUCLEOTIDE SEQUENCE [LARGE SCALE GENOMIC DNA]</scope>
    <source>
        <strain evidence="1 2">An13</strain>
    </source>
</reference>
<evidence type="ECO:0000313" key="2">
    <source>
        <dbReference type="Proteomes" id="UP000195305"/>
    </source>
</evidence>
<accession>A0A1Y4SRL9</accession>
<evidence type="ECO:0000313" key="1">
    <source>
        <dbReference type="EMBL" id="OUQ32070.1"/>
    </source>
</evidence>
<dbReference type="Proteomes" id="UP000195305">
    <property type="component" value="Unassembled WGS sequence"/>
</dbReference>
<protein>
    <submittedName>
        <fullName evidence="1">Uncharacterized protein</fullName>
    </submittedName>
</protein>
<dbReference type="RefSeq" id="WP_087359872.1">
    <property type="nucleotide sequence ID" value="NZ_NFLJ01000047.1"/>
</dbReference>
<organism evidence="1 2">
    <name type="scientific">Massilimicrobiota timonensis</name>
    <dbReference type="NCBI Taxonomy" id="1776392"/>
    <lineage>
        <taxon>Bacteria</taxon>
        <taxon>Bacillati</taxon>
        <taxon>Bacillota</taxon>
        <taxon>Erysipelotrichia</taxon>
        <taxon>Erysipelotrichales</taxon>
        <taxon>Erysipelotrichaceae</taxon>
        <taxon>Massilimicrobiota</taxon>
    </lineage>
</organism>
<sequence>MCDVLEINYPNGRMIIYLKGVFPKNKKQFHKFMKFIRSLPDYEEYLDVLKVYFQKVADENEAEFKLCGKVYFHYKQLYAETKNQVDNGKYSNGVYIEEKQLREMKDDIKIYKNIYQSYEKQGKSTKRKMENFKYFLKVVNEDVL</sequence>
<gene>
    <name evidence="1" type="ORF">B5E75_12720</name>
</gene>